<reference evidence="1 2" key="1">
    <citation type="journal article" date="2008" name="Int. J. Syst. Evol. Microbiol.">
        <title>Amphritea japonica sp. nov. and Amphritea balenae sp. nov., isolated from the sediment adjacent to sperm whale carcasses off Kagoshima, Japan.</title>
        <authorList>
            <person name="Miyazaki M."/>
            <person name="Nogi Y."/>
            <person name="Fujiwara Y."/>
            <person name="Kawato M."/>
            <person name="Nagahama T."/>
            <person name="Kubokawa K."/>
            <person name="Horikoshi K."/>
        </authorList>
    </citation>
    <scope>NUCLEOTIDE SEQUENCE [LARGE SCALE GENOMIC DNA]</scope>
    <source>
        <strain evidence="1 2">ATCC BAA-1530</strain>
    </source>
</reference>
<dbReference type="Proteomes" id="UP000595663">
    <property type="component" value="Chromosome"/>
</dbReference>
<dbReference type="AlphaFoldDB" id="A0A7R6PHK7"/>
<dbReference type="KEGG" id="ajp:AMJAP_0019"/>
<evidence type="ECO:0000313" key="1">
    <source>
        <dbReference type="EMBL" id="BBB24620.1"/>
    </source>
</evidence>
<proteinExistence type="predicted"/>
<dbReference type="EMBL" id="AP014545">
    <property type="protein sequence ID" value="BBB24620.1"/>
    <property type="molecule type" value="Genomic_DNA"/>
</dbReference>
<organism evidence="1 2">
    <name type="scientific">Amphritea japonica ATCC BAA-1530</name>
    <dbReference type="NCBI Taxonomy" id="1278309"/>
    <lineage>
        <taxon>Bacteria</taxon>
        <taxon>Pseudomonadati</taxon>
        <taxon>Pseudomonadota</taxon>
        <taxon>Gammaproteobacteria</taxon>
        <taxon>Oceanospirillales</taxon>
        <taxon>Oceanospirillaceae</taxon>
        <taxon>Amphritea</taxon>
    </lineage>
</organism>
<sequence length="96" mass="10601">MESKPDTKEAMRNLIKDIRSGIPFDTPVAEMCNGPCTGCSKKLMDYLDMELEEKETLLATGHNPTLGEINRLKKTAIKIHGVLSQNGLVKTSNSPR</sequence>
<evidence type="ECO:0000313" key="2">
    <source>
        <dbReference type="Proteomes" id="UP000595663"/>
    </source>
</evidence>
<keyword evidence="2" id="KW-1185">Reference proteome</keyword>
<protein>
    <submittedName>
        <fullName evidence="1">Uncharacterized protein</fullName>
    </submittedName>
</protein>
<gene>
    <name evidence="1" type="ORF">AMJAP_0019</name>
</gene>
<name>A0A7R6PHK7_9GAMM</name>
<accession>A0A7R6PHK7</accession>